<reference evidence="2" key="1">
    <citation type="submission" date="2019-02" db="EMBL/GenBank/DDBJ databases">
        <authorList>
            <person name="Gruber-Vodicka R. H."/>
            <person name="Seah K. B. B."/>
        </authorList>
    </citation>
    <scope>NUCLEOTIDE SEQUENCE</scope>
    <source>
        <strain evidence="2">BECK_BY7</strain>
    </source>
</reference>
<dbReference type="EMBL" id="CAADFN010000016">
    <property type="protein sequence ID" value="VFK15532.1"/>
    <property type="molecule type" value="Genomic_DNA"/>
</dbReference>
<dbReference type="AlphaFoldDB" id="A0A450WET7"/>
<organism evidence="2">
    <name type="scientific">Candidatus Kentrum sp. LFY</name>
    <dbReference type="NCBI Taxonomy" id="2126342"/>
    <lineage>
        <taxon>Bacteria</taxon>
        <taxon>Pseudomonadati</taxon>
        <taxon>Pseudomonadota</taxon>
        <taxon>Gammaproteobacteria</taxon>
        <taxon>Candidatus Kentrum</taxon>
    </lineage>
</organism>
<keyword evidence="1" id="KW-1133">Transmembrane helix</keyword>
<protein>
    <submittedName>
        <fullName evidence="2">Uncharacterized protein</fullName>
    </submittedName>
</protein>
<gene>
    <name evidence="2" type="ORF">BECKLFY1418C_GA0070996_10162</name>
</gene>
<keyword evidence="1" id="KW-0812">Transmembrane</keyword>
<evidence type="ECO:0000256" key="1">
    <source>
        <dbReference type="SAM" id="Phobius"/>
    </source>
</evidence>
<keyword evidence="1" id="KW-0472">Membrane</keyword>
<name>A0A450WET7_9GAMM</name>
<evidence type="ECO:0000313" key="2">
    <source>
        <dbReference type="EMBL" id="VFK15532.1"/>
    </source>
</evidence>
<accession>A0A450WET7</accession>
<proteinExistence type="predicted"/>
<sequence length="284" mass="31827">MKRDLVLVKQDQCVVKLDSLAKMSGKQKIGKKSNGFFGMASSEKRSIGEGLNTWVQTIAILAAGLWGAYVFIYQEFWLPKSSPTSVTLDVSLRKAGKANHNNGPLEAIELLVLAKNTTKYPIELLPGIFVVHGLEFVAATLSDENAFDRNLESKGSESAPITPHSGKYRNRHSIEASRTEISIGSPFFDTRLNPEETIKRTFIITIPGDEYDALKASVIVPRCSRELFSSSCEEKRTKLEWGYNKEKQQPESVWCQDGKCTVMEKDDYKSRKIRRAISKVMLSL</sequence>
<feature type="transmembrane region" description="Helical" evidence="1">
    <location>
        <begin position="54"/>
        <end position="72"/>
    </location>
</feature>